<keyword evidence="10" id="KW-1185">Reference proteome</keyword>
<name>A0A1H4V6U8_PSEJE</name>
<evidence type="ECO:0000256" key="3">
    <source>
        <dbReference type="ARBA" id="ARBA00022692"/>
    </source>
</evidence>
<comment type="similarity">
    <text evidence="6">Belongs to the exbB/tolQ family.</text>
</comment>
<keyword evidence="6" id="KW-0653">Protein transport</keyword>
<dbReference type="PANTHER" id="PTHR30625">
    <property type="entry name" value="PROTEIN TOLQ"/>
    <property type="match status" value="1"/>
</dbReference>
<dbReference type="AlphaFoldDB" id="A0A1H4V6U8"/>
<evidence type="ECO:0000256" key="2">
    <source>
        <dbReference type="ARBA" id="ARBA00022475"/>
    </source>
</evidence>
<evidence type="ECO:0000259" key="8">
    <source>
        <dbReference type="Pfam" id="PF01618"/>
    </source>
</evidence>
<evidence type="ECO:0000313" key="9">
    <source>
        <dbReference type="EMBL" id="SEC76809.1"/>
    </source>
</evidence>
<evidence type="ECO:0000256" key="6">
    <source>
        <dbReference type="RuleBase" id="RU004057"/>
    </source>
</evidence>
<keyword evidence="4 7" id="KW-1133">Transmembrane helix</keyword>
<evidence type="ECO:0000256" key="1">
    <source>
        <dbReference type="ARBA" id="ARBA00004651"/>
    </source>
</evidence>
<evidence type="ECO:0000313" key="10">
    <source>
        <dbReference type="Proteomes" id="UP000198542"/>
    </source>
</evidence>
<feature type="transmembrane region" description="Helical" evidence="7">
    <location>
        <begin position="199"/>
        <end position="224"/>
    </location>
</feature>
<dbReference type="InterPro" id="IPR050790">
    <property type="entry name" value="ExbB/TolQ_transport"/>
</dbReference>
<accession>A0A1H4V6U8</accession>
<dbReference type="GO" id="GO:0017038">
    <property type="term" value="P:protein import"/>
    <property type="evidence" value="ECO:0007669"/>
    <property type="project" value="TreeGrafter"/>
</dbReference>
<dbReference type="GO" id="GO:0005886">
    <property type="term" value="C:plasma membrane"/>
    <property type="evidence" value="ECO:0007669"/>
    <property type="project" value="UniProtKB-SubCell"/>
</dbReference>
<evidence type="ECO:0000256" key="4">
    <source>
        <dbReference type="ARBA" id="ARBA00022989"/>
    </source>
</evidence>
<evidence type="ECO:0000256" key="7">
    <source>
        <dbReference type="SAM" id="Phobius"/>
    </source>
</evidence>
<keyword evidence="5 7" id="KW-0472">Membrane</keyword>
<evidence type="ECO:0000256" key="5">
    <source>
        <dbReference type="ARBA" id="ARBA00023136"/>
    </source>
</evidence>
<protein>
    <submittedName>
        <fullName evidence="9">Biopolymer transport protein ExbB</fullName>
    </submittedName>
</protein>
<keyword evidence="3 7" id="KW-0812">Transmembrane</keyword>
<dbReference type="PANTHER" id="PTHR30625:SF11">
    <property type="entry name" value="MOTA_TOLQ_EXBB PROTON CHANNEL DOMAIN-CONTAINING PROTEIN"/>
    <property type="match status" value="1"/>
</dbReference>
<proteinExistence type="inferred from homology"/>
<comment type="subcellular location">
    <subcellularLocation>
        <location evidence="1">Cell membrane</location>
        <topology evidence="1">Multi-pass membrane protein</topology>
    </subcellularLocation>
    <subcellularLocation>
        <location evidence="6">Membrane</location>
        <topology evidence="6">Multi-pass membrane protein</topology>
    </subcellularLocation>
</comment>
<keyword evidence="6" id="KW-0813">Transport</keyword>
<dbReference type="Pfam" id="PF01618">
    <property type="entry name" value="MotA_ExbB"/>
    <property type="match status" value="1"/>
</dbReference>
<dbReference type="EMBL" id="FNTC01000002">
    <property type="protein sequence ID" value="SEC76809.1"/>
    <property type="molecule type" value="Genomic_DNA"/>
</dbReference>
<feature type="transmembrane region" description="Helical" evidence="7">
    <location>
        <begin position="158"/>
        <end position="179"/>
    </location>
</feature>
<feature type="transmembrane region" description="Helical" evidence="7">
    <location>
        <begin position="61"/>
        <end position="79"/>
    </location>
</feature>
<reference evidence="10" key="1">
    <citation type="submission" date="2016-10" db="EMBL/GenBank/DDBJ databases">
        <authorList>
            <person name="Varghese N."/>
            <person name="Submissions S."/>
        </authorList>
    </citation>
    <scope>NUCLEOTIDE SEQUENCE [LARGE SCALE GENOMIC DNA]</scope>
    <source>
        <strain evidence="10">BS3660</strain>
    </source>
</reference>
<sequence>MVNAPGTAFLARSAALEPITERYQSPTGCDITVFGASTPYVRVAHFFEGAVTVWELVKSGGWMMLPIILSSIAAMAIVAERLWTLRASRVTPEHLLGQVWVWIKDKQLNKEKLKELRANSPLGEILAAGLANSKHGREIMKECIEEAAQRVIHELERYVNALGTIAAMAPLLGLLGTVLGMIDIFSAFTGSGMTTNASVLAGGISKALITTAAGLMVGIPAVFFHRFLQRRIDELVVGMEQEAIKLVEVVQGDRDVDLAGSKA</sequence>
<dbReference type="Proteomes" id="UP000198542">
    <property type="component" value="Unassembled WGS sequence"/>
</dbReference>
<keyword evidence="2" id="KW-1003">Cell membrane</keyword>
<gene>
    <name evidence="9" type="ORF">SAMN04490187_5645</name>
</gene>
<organism evidence="9 10">
    <name type="scientific">Pseudomonas jessenii</name>
    <dbReference type="NCBI Taxonomy" id="77298"/>
    <lineage>
        <taxon>Bacteria</taxon>
        <taxon>Pseudomonadati</taxon>
        <taxon>Pseudomonadota</taxon>
        <taxon>Gammaproteobacteria</taxon>
        <taxon>Pseudomonadales</taxon>
        <taxon>Pseudomonadaceae</taxon>
        <taxon>Pseudomonas</taxon>
    </lineage>
</organism>
<dbReference type="InterPro" id="IPR002898">
    <property type="entry name" value="MotA_ExbB_proton_chnl"/>
</dbReference>
<feature type="domain" description="MotA/TolQ/ExbB proton channel" evidence="8">
    <location>
        <begin position="118"/>
        <end position="240"/>
    </location>
</feature>